<dbReference type="RefSeq" id="WP_085483206.1">
    <property type="nucleotide sequence ID" value="NZ_FXAY01000001.1"/>
</dbReference>
<reference evidence="2" key="1">
    <citation type="submission" date="2017-04" db="EMBL/GenBank/DDBJ databases">
        <authorList>
            <person name="Varghese N."/>
            <person name="Submissions S."/>
        </authorList>
    </citation>
    <scope>NUCLEOTIDE SEQUENCE [LARGE SCALE GENOMIC DNA]</scope>
    <source>
        <strain evidence="2">VKM Ac-2510</strain>
    </source>
</reference>
<dbReference type="STRING" id="150121.SAMN06296010_0857"/>
<accession>A0A1X7IU00</accession>
<organism evidence="1 2">
    <name type="scientific">Agreia pratensis</name>
    <dbReference type="NCBI Taxonomy" id="150121"/>
    <lineage>
        <taxon>Bacteria</taxon>
        <taxon>Bacillati</taxon>
        <taxon>Actinomycetota</taxon>
        <taxon>Actinomycetes</taxon>
        <taxon>Micrococcales</taxon>
        <taxon>Microbacteriaceae</taxon>
        <taxon>Agreia</taxon>
    </lineage>
</organism>
<dbReference type="Proteomes" id="UP000193244">
    <property type="component" value="Unassembled WGS sequence"/>
</dbReference>
<name>A0A1X7IU00_9MICO</name>
<protein>
    <submittedName>
        <fullName evidence="1">Uncharacterized protein</fullName>
    </submittedName>
</protein>
<evidence type="ECO:0000313" key="2">
    <source>
        <dbReference type="Proteomes" id="UP000193244"/>
    </source>
</evidence>
<dbReference type="AlphaFoldDB" id="A0A1X7IU00"/>
<gene>
    <name evidence="1" type="ORF">SAMN06296010_0857</name>
</gene>
<evidence type="ECO:0000313" key="1">
    <source>
        <dbReference type="EMBL" id="SMG18344.1"/>
    </source>
</evidence>
<dbReference type="OrthoDB" id="4313346at2"/>
<dbReference type="EMBL" id="FXAY01000001">
    <property type="protein sequence ID" value="SMG18344.1"/>
    <property type="molecule type" value="Genomic_DNA"/>
</dbReference>
<keyword evidence="2" id="KW-1185">Reference proteome</keyword>
<proteinExistence type="predicted"/>
<sequence length="581" mass="63590">MSEQLRYPSPEDEQDLELHFEDFALYKTLFDGAHEHFRAVARQKAIRAEKLYIPWFDAIEEIVNRGKAIDLLSDTPEVDGVTSSKTDCWEYLGWMDLAKEDQSSAAKKMTELFTEPVPGRPFHWPTSDVTSNHADDDSTSVFGNVTLHNSPLTALAMTILLPHIVEPALQAELMNSSYDRLAVAEPWVTVSRWIDVVDLSPAMQIIVGLLSARRAAPVEPKVDDHRKAAFFIDSLILRIDTNPEHFTMLALKDELLKRARQDDVAIAVAVPWFLALDSTAHHNLLLTMAMENSAVLHAATLYGEGGSDLALRARGLALAASPHSTASAMSTFMWWLDQRYYLTPQPLASPTSTWLGDATLEKEIRDKISGCLERLSTAGLSEETEVTGAIVNALATAFHDDSLLPQSQAGTPPVRLSVTSTNSSTHEKLSGADLGIVVDINLPGRQKVRTGHLVQVKQAGNREDPQAAPSWKIDVEQLKLILTMDPGATYWLIQLHRAPKVISVPAKVLLGVCVSRNNEKVATATYDQIRSASVGVGTELLDLLLGLWLGDAGQEAVERASGLNSRHAPAIVLTLSLTDAG</sequence>